<comment type="function">
    <text evidence="10">Probably acts as a heme chaperone, transferring heme to an unknown acceptor. Binds one molecule of heme per monomer, possibly covalently. Binds 1 [4Fe-4S] cluster. The cluster is coordinated with 3 cysteines and an exchangeable S-adenosyl-L-methionine.</text>
</comment>
<evidence type="ECO:0000259" key="11">
    <source>
        <dbReference type="PROSITE" id="PS51918"/>
    </source>
</evidence>
<dbReference type="InterPro" id="IPR034505">
    <property type="entry name" value="Coproporphyrinogen-III_oxidase"/>
</dbReference>
<keyword evidence="8 10" id="KW-0411">Iron-sulfur</keyword>
<sequence>MDFMEPITTYVHFPWCLKKCPYCDFVSFAKAREAIDHRGYADAVLAELRKRTDALGERELRSVFFGGGTPSLWEPEEIGRVLAAITAAAGRLAPDLEVTVECNPTSLDEQRARALRAVGVNRLSIGVQGLDLERLQFLGRLHDPDGGLGALSAALRSGMPRVSGDLIYGVAVGTAEAAREQRPEHAAAEARAVASTGVTHVSAYSLTIESGTSFGELARRGRLPLAGDEGVADTFFAIDEALEAEGLAHYEISNYARPGHEARHNLGYWRGVDYVGLGCAAFGTVSRPDPRWGLRSAGAAPGEAFAVRYRNIASPERYMAAMAEAGEAIPVDSDERLDPETRLSERIMLGLRLRDGFDLEETASALGVPAWSPARRKAAERLERAGRLTIDGGRLAVPKAAWVFADGIAADLF</sequence>
<dbReference type="AlphaFoldDB" id="A0A2L0EV99"/>
<dbReference type="SFLD" id="SFLDF00562">
    <property type="entry name" value="HemN-like__clustered_with_heat"/>
    <property type="match status" value="1"/>
</dbReference>
<dbReference type="InterPro" id="IPR058240">
    <property type="entry name" value="rSAM_sf"/>
</dbReference>
<dbReference type="InterPro" id="IPR004559">
    <property type="entry name" value="HemW-like"/>
</dbReference>
<evidence type="ECO:0000256" key="5">
    <source>
        <dbReference type="ARBA" id="ARBA00022691"/>
    </source>
</evidence>
<dbReference type="GO" id="GO:0046872">
    <property type="term" value="F:metal ion binding"/>
    <property type="evidence" value="ECO:0007669"/>
    <property type="project" value="UniProtKB-UniRule"/>
</dbReference>
<dbReference type="SMART" id="SM00729">
    <property type="entry name" value="Elp3"/>
    <property type="match status" value="1"/>
</dbReference>
<evidence type="ECO:0000256" key="8">
    <source>
        <dbReference type="ARBA" id="ARBA00023014"/>
    </source>
</evidence>
<evidence type="ECO:0000256" key="3">
    <source>
        <dbReference type="ARBA" id="ARBA00017228"/>
    </source>
</evidence>
<evidence type="ECO:0000313" key="12">
    <source>
        <dbReference type="EMBL" id="AUX43189.1"/>
    </source>
</evidence>
<evidence type="ECO:0000256" key="2">
    <source>
        <dbReference type="ARBA" id="ARBA00006100"/>
    </source>
</evidence>
<dbReference type="Pfam" id="PF06969">
    <property type="entry name" value="HemN_C"/>
    <property type="match status" value="1"/>
</dbReference>
<dbReference type="InterPro" id="IPR007197">
    <property type="entry name" value="rSAM"/>
</dbReference>
<name>A0A2L0EV99_SORCE</name>
<dbReference type="InterPro" id="IPR013785">
    <property type="entry name" value="Aldolase_TIM"/>
</dbReference>
<dbReference type="GO" id="GO:0005737">
    <property type="term" value="C:cytoplasm"/>
    <property type="evidence" value="ECO:0007669"/>
    <property type="project" value="UniProtKB-SubCell"/>
</dbReference>
<dbReference type="Gene3D" id="3.20.20.70">
    <property type="entry name" value="Aldolase class I"/>
    <property type="match status" value="1"/>
</dbReference>
<accession>A0A2L0EV99</accession>
<evidence type="ECO:0000256" key="6">
    <source>
        <dbReference type="ARBA" id="ARBA00022723"/>
    </source>
</evidence>
<evidence type="ECO:0000313" key="13">
    <source>
        <dbReference type="Proteomes" id="UP000238348"/>
    </source>
</evidence>
<dbReference type="SFLD" id="SFLDG01065">
    <property type="entry name" value="anaerobic_coproporphyrinogen-I"/>
    <property type="match status" value="2"/>
</dbReference>
<comment type="subcellular location">
    <subcellularLocation>
        <location evidence="10">Cytoplasm</location>
    </subcellularLocation>
</comment>
<evidence type="ECO:0000256" key="4">
    <source>
        <dbReference type="ARBA" id="ARBA00022617"/>
    </source>
</evidence>
<reference evidence="12 13" key="1">
    <citation type="submission" date="2015-09" db="EMBL/GenBank/DDBJ databases">
        <title>Sorangium comparison.</title>
        <authorList>
            <person name="Zaburannyi N."/>
            <person name="Bunk B."/>
            <person name="Overmann J."/>
            <person name="Mueller R."/>
        </authorList>
    </citation>
    <scope>NUCLEOTIDE SEQUENCE [LARGE SCALE GENOMIC DNA]</scope>
    <source>
        <strain evidence="12 13">So ce26</strain>
    </source>
</reference>
<dbReference type="SFLD" id="SFLDS00029">
    <property type="entry name" value="Radical_SAM"/>
    <property type="match status" value="2"/>
</dbReference>
<keyword evidence="10" id="KW-0004">4Fe-4S</keyword>
<evidence type="ECO:0000256" key="1">
    <source>
        <dbReference type="ARBA" id="ARBA00001966"/>
    </source>
</evidence>
<dbReference type="Pfam" id="PF04055">
    <property type="entry name" value="Radical_SAM"/>
    <property type="match status" value="1"/>
</dbReference>
<keyword evidence="9 10" id="KW-0143">Chaperone</keyword>
<dbReference type="Proteomes" id="UP000238348">
    <property type="component" value="Chromosome"/>
</dbReference>
<feature type="domain" description="Radical SAM core" evidence="11">
    <location>
        <begin position="3"/>
        <end position="251"/>
    </location>
</feature>
<dbReference type="GO" id="GO:0006779">
    <property type="term" value="P:porphyrin-containing compound biosynthetic process"/>
    <property type="evidence" value="ECO:0007669"/>
    <property type="project" value="InterPro"/>
</dbReference>
<gene>
    <name evidence="12" type="primary">hemN</name>
    <name evidence="12" type="ORF">SOCE26_046330</name>
</gene>
<proteinExistence type="inferred from homology"/>
<dbReference type="PANTHER" id="PTHR13932">
    <property type="entry name" value="COPROPORPHYRINIGEN III OXIDASE"/>
    <property type="match status" value="1"/>
</dbReference>
<dbReference type="PROSITE" id="PS51918">
    <property type="entry name" value="RADICAL_SAM"/>
    <property type="match status" value="1"/>
</dbReference>
<comment type="similarity">
    <text evidence="2">Belongs to the anaerobic coproporphyrinogen-III oxidase family. HemW subfamily.</text>
</comment>
<dbReference type="InterPro" id="IPR010723">
    <property type="entry name" value="HemN_C"/>
</dbReference>
<organism evidence="12 13">
    <name type="scientific">Sorangium cellulosum</name>
    <name type="common">Polyangium cellulosum</name>
    <dbReference type="NCBI Taxonomy" id="56"/>
    <lineage>
        <taxon>Bacteria</taxon>
        <taxon>Pseudomonadati</taxon>
        <taxon>Myxococcota</taxon>
        <taxon>Polyangia</taxon>
        <taxon>Polyangiales</taxon>
        <taxon>Polyangiaceae</taxon>
        <taxon>Sorangium</taxon>
    </lineage>
</organism>
<dbReference type="EMBL" id="CP012673">
    <property type="protein sequence ID" value="AUX43189.1"/>
    <property type="molecule type" value="Genomic_DNA"/>
</dbReference>
<keyword evidence="5 10" id="KW-0949">S-adenosyl-L-methionine</keyword>
<dbReference type="SUPFAM" id="SSF102114">
    <property type="entry name" value="Radical SAM enzymes"/>
    <property type="match status" value="1"/>
</dbReference>
<dbReference type="CDD" id="cd01335">
    <property type="entry name" value="Radical_SAM"/>
    <property type="match status" value="1"/>
</dbReference>
<keyword evidence="4 10" id="KW-0349">Heme</keyword>
<protein>
    <recommendedName>
        <fullName evidence="3 10">Heme chaperone HemW</fullName>
    </recommendedName>
</protein>
<evidence type="ECO:0000256" key="10">
    <source>
        <dbReference type="RuleBase" id="RU364116"/>
    </source>
</evidence>
<dbReference type="NCBIfam" id="TIGR00539">
    <property type="entry name" value="hemN_rel"/>
    <property type="match status" value="1"/>
</dbReference>
<dbReference type="GO" id="GO:0051539">
    <property type="term" value="F:4 iron, 4 sulfur cluster binding"/>
    <property type="evidence" value="ECO:0007669"/>
    <property type="project" value="UniProtKB-UniRule"/>
</dbReference>
<dbReference type="PANTHER" id="PTHR13932:SF5">
    <property type="entry name" value="RADICAL S-ADENOSYL METHIONINE DOMAIN-CONTAINING PROTEIN 1, MITOCHONDRIAL"/>
    <property type="match status" value="1"/>
</dbReference>
<dbReference type="GO" id="GO:0004109">
    <property type="term" value="F:coproporphyrinogen oxidase activity"/>
    <property type="evidence" value="ECO:0007669"/>
    <property type="project" value="InterPro"/>
</dbReference>
<evidence type="ECO:0000256" key="9">
    <source>
        <dbReference type="ARBA" id="ARBA00023186"/>
    </source>
</evidence>
<keyword evidence="6 10" id="KW-0479">Metal-binding</keyword>
<comment type="cofactor">
    <cofactor evidence="1">
        <name>[4Fe-4S] cluster</name>
        <dbReference type="ChEBI" id="CHEBI:49883"/>
    </cofactor>
</comment>
<dbReference type="InterPro" id="IPR006638">
    <property type="entry name" value="Elp3/MiaA/NifB-like_rSAM"/>
</dbReference>
<evidence type="ECO:0000256" key="7">
    <source>
        <dbReference type="ARBA" id="ARBA00023004"/>
    </source>
</evidence>
<dbReference type="SFLD" id="SFLDF00288">
    <property type="entry name" value="HemN-like__clustered_with_nucl"/>
    <property type="match status" value="1"/>
</dbReference>
<dbReference type="OrthoDB" id="9808022at2"/>
<keyword evidence="7 10" id="KW-0408">Iron</keyword>
<keyword evidence="10" id="KW-0963">Cytoplasm</keyword>